<dbReference type="eggNOG" id="COG1399">
    <property type="taxonomic scope" value="Bacteria"/>
</dbReference>
<protein>
    <submittedName>
        <fullName evidence="2">Uncharacterized protein</fullName>
    </submittedName>
</protein>
<keyword evidence="3" id="KW-1185">Reference proteome</keyword>
<dbReference type="EMBL" id="CP001016">
    <property type="protein sequence ID" value="ACB96938.1"/>
    <property type="molecule type" value="Genomic_DNA"/>
</dbReference>
<dbReference type="InterPro" id="IPR003772">
    <property type="entry name" value="YceD"/>
</dbReference>
<organism evidence="2 3">
    <name type="scientific">Beijerinckia indica subsp. indica (strain ATCC 9039 / DSM 1715 / NCIMB 8712)</name>
    <dbReference type="NCBI Taxonomy" id="395963"/>
    <lineage>
        <taxon>Bacteria</taxon>
        <taxon>Pseudomonadati</taxon>
        <taxon>Pseudomonadota</taxon>
        <taxon>Alphaproteobacteria</taxon>
        <taxon>Hyphomicrobiales</taxon>
        <taxon>Beijerinckiaceae</taxon>
        <taxon>Beijerinckia</taxon>
    </lineage>
</organism>
<dbReference type="STRING" id="395963.Bind_3381"/>
<dbReference type="HOGENOM" id="CLU_088841_0_0_5"/>
<dbReference type="Proteomes" id="UP000001695">
    <property type="component" value="Chromosome"/>
</dbReference>
<dbReference type="RefSeq" id="WP_012386286.1">
    <property type="nucleotide sequence ID" value="NC_010581.1"/>
</dbReference>
<dbReference type="KEGG" id="bid:Bind_3381"/>
<feature type="compositionally biased region" description="Basic and acidic residues" evidence="1">
    <location>
        <begin position="133"/>
        <end position="147"/>
    </location>
</feature>
<accession>B2IEJ6</accession>
<feature type="region of interest" description="Disordered" evidence="1">
    <location>
        <begin position="1"/>
        <end position="29"/>
    </location>
</feature>
<evidence type="ECO:0000313" key="3">
    <source>
        <dbReference type="Proteomes" id="UP000001695"/>
    </source>
</evidence>
<dbReference type="OrthoDB" id="8443793at2"/>
<reference evidence="3" key="1">
    <citation type="submission" date="2008-03" db="EMBL/GenBank/DDBJ databases">
        <title>Complete sequence of chromosome of Beijerinckia indica subsp. indica ATCC 9039.</title>
        <authorList>
            <consortium name="US DOE Joint Genome Institute"/>
            <person name="Copeland A."/>
            <person name="Lucas S."/>
            <person name="Lapidus A."/>
            <person name="Glavina del Rio T."/>
            <person name="Dalin E."/>
            <person name="Tice H."/>
            <person name="Bruce D."/>
            <person name="Goodwin L."/>
            <person name="Pitluck S."/>
            <person name="LaButti K."/>
            <person name="Schmutz J."/>
            <person name="Larimer F."/>
            <person name="Land M."/>
            <person name="Hauser L."/>
            <person name="Kyrpides N."/>
            <person name="Mikhailova N."/>
            <person name="Dunfield P.F."/>
            <person name="Dedysh S.N."/>
            <person name="Liesack W."/>
            <person name="Saw J.H."/>
            <person name="Alam M."/>
            <person name="Chen Y."/>
            <person name="Murrell J.C."/>
            <person name="Richardson P."/>
        </authorList>
    </citation>
    <scope>NUCLEOTIDE SEQUENCE [LARGE SCALE GENOMIC DNA]</scope>
    <source>
        <strain evidence="3">ATCC 9039 / DSM 1715 / NCIMB 8712</strain>
    </source>
</reference>
<reference evidence="2 3" key="2">
    <citation type="journal article" date="2010" name="J. Bacteriol.">
        <title>Complete genome sequence of Beijerinckia indica subsp. indica.</title>
        <authorList>
            <person name="Tamas I."/>
            <person name="Dedysh S.N."/>
            <person name="Liesack W."/>
            <person name="Stott M.B."/>
            <person name="Alam M."/>
            <person name="Murrell J.C."/>
            <person name="Dunfield P.F."/>
        </authorList>
    </citation>
    <scope>NUCLEOTIDE SEQUENCE [LARGE SCALE GENOMIC DNA]</scope>
    <source>
        <strain evidence="3">ATCC 9039 / DSM 1715 / NCIMB 8712</strain>
    </source>
</reference>
<evidence type="ECO:0000313" key="2">
    <source>
        <dbReference type="EMBL" id="ACB96938.1"/>
    </source>
</evidence>
<dbReference type="Pfam" id="PF02620">
    <property type="entry name" value="YceD"/>
    <property type="match status" value="1"/>
</dbReference>
<sequence>MKSRAPRDKHNKMSTVHSPAKVHAPAKREAADQPFCFSRPFSIETLPATGAEVEIEADERERTALAQLDDLPAIGQLVARFKVTKQASGLINVRGHLQATVTQICVVSLDPFDSDIEADVDVDFEEEGVGPKAHQEDADRDPPDSLVDGRIDLGALAAEFLSLSLDPYPKKPGAHFEEIVADDGNGAISPFSVLGKLSRNEDRE</sequence>
<dbReference type="AlphaFoldDB" id="B2IEJ6"/>
<evidence type="ECO:0000256" key="1">
    <source>
        <dbReference type="SAM" id="MobiDB-lite"/>
    </source>
</evidence>
<feature type="region of interest" description="Disordered" evidence="1">
    <location>
        <begin position="127"/>
        <end position="147"/>
    </location>
</feature>
<gene>
    <name evidence="2" type="ordered locus">Bind_3381</name>
</gene>
<name>B2IEJ6_BEII9</name>
<proteinExistence type="predicted"/>